<gene>
    <name evidence="2" type="ORF">AYBTSS11_LOCUS16974</name>
</gene>
<dbReference type="PANTHER" id="PTHR36385:SF1">
    <property type="entry name" value="OS07G0562900 PROTEIN"/>
    <property type="match status" value="1"/>
</dbReference>
<evidence type="ECO:0000313" key="3">
    <source>
        <dbReference type="Proteomes" id="UP001189624"/>
    </source>
</evidence>
<reference evidence="2" key="1">
    <citation type="submission" date="2023-10" db="EMBL/GenBank/DDBJ databases">
        <authorList>
            <person name="Domelevo Entfellner J.-B."/>
        </authorList>
    </citation>
    <scope>NUCLEOTIDE SEQUENCE</scope>
</reference>
<organism evidence="2 3">
    <name type="scientific">Sphenostylis stenocarpa</name>
    <dbReference type="NCBI Taxonomy" id="92480"/>
    <lineage>
        <taxon>Eukaryota</taxon>
        <taxon>Viridiplantae</taxon>
        <taxon>Streptophyta</taxon>
        <taxon>Embryophyta</taxon>
        <taxon>Tracheophyta</taxon>
        <taxon>Spermatophyta</taxon>
        <taxon>Magnoliopsida</taxon>
        <taxon>eudicotyledons</taxon>
        <taxon>Gunneridae</taxon>
        <taxon>Pentapetalae</taxon>
        <taxon>rosids</taxon>
        <taxon>fabids</taxon>
        <taxon>Fabales</taxon>
        <taxon>Fabaceae</taxon>
        <taxon>Papilionoideae</taxon>
        <taxon>50 kb inversion clade</taxon>
        <taxon>NPAAA clade</taxon>
        <taxon>indigoferoid/millettioid clade</taxon>
        <taxon>Phaseoleae</taxon>
        <taxon>Sphenostylis</taxon>
    </lineage>
</organism>
<name>A0AA86SJF4_9FABA</name>
<sequence>MAKNRNMKKRNDVVSMDTTDVSEIPQAAMDTSESGVQNAVSGATNVKMKLKGRPMKRSKNVRKKKAIAKAVSANEKSIEKVSKNENKRSRVQSAKTLYE</sequence>
<dbReference type="AlphaFoldDB" id="A0AA86SJF4"/>
<evidence type="ECO:0000256" key="1">
    <source>
        <dbReference type="SAM" id="MobiDB-lite"/>
    </source>
</evidence>
<accession>A0AA86SJF4</accession>
<proteinExistence type="predicted"/>
<protein>
    <submittedName>
        <fullName evidence="2">Uncharacterized protein</fullName>
    </submittedName>
</protein>
<dbReference type="Proteomes" id="UP001189624">
    <property type="component" value="Chromosome 5"/>
</dbReference>
<evidence type="ECO:0000313" key="2">
    <source>
        <dbReference type="EMBL" id="CAJ1957017.1"/>
    </source>
</evidence>
<feature type="compositionally biased region" description="Basic and acidic residues" evidence="1">
    <location>
        <begin position="76"/>
        <end position="88"/>
    </location>
</feature>
<feature type="region of interest" description="Disordered" evidence="1">
    <location>
        <begin position="51"/>
        <end position="99"/>
    </location>
</feature>
<keyword evidence="3" id="KW-1185">Reference proteome</keyword>
<feature type="compositionally biased region" description="Basic residues" evidence="1">
    <location>
        <begin position="51"/>
        <end position="67"/>
    </location>
</feature>
<dbReference type="EMBL" id="OY731402">
    <property type="protein sequence ID" value="CAJ1957017.1"/>
    <property type="molecule type" value="Genomic_DNA"/>
</dbReference>
<dbReference type="Gramene" id="rna-AYBTSS11_LOCUS16974">
    <property type="protein sequence ID" value="CAJ1957017.1"/>
    <property type="gene ID" value="gene-AYBTSS11_LOCUS16974"/>
</dbReference>
<dbReference type="PANTHER" id="PTHR36385">
    <property type="entry name" value="OS07G0562900 PROTEIN"/>
    <property type="match status" value="1"/>
</dbReference>